<evidence type="ECO:0000313" key="3">
    <source>
        <dbReference type="Proteomes" id="UP000663829"/>
    </source>
</evidence>
<evidence type="ECO:0000313" key="2">
    <source>
        <dbReference type="EMBL" id="CAF3717097.1"/>
    </source>
</evidence>
<evidence type="ECO:0000313" key="1">
    <source>
        <dbReference type="EMBL" id="CAF0940540.1"/>
    </source>
</evidence>
<dbReference type="AlphaFoldDB" id="A0A814CIG9"/>
<dbReference type="EMBL" id="CAJNOQ010002130">
    <property type="protein sequence ID" value="CAF0940540.1"/>
    <property type="molecule type" value="Genomic_DNA"/>
</dbReference>
<organism evidence="1 3">
    <name type="scientific">Didymodactylos carnosus</name>
    <dbReference type="NCBI Taxonomy" id="1234261"/>
    <lineage>
        <taxon>Eukaryota</taxon>
        <taxon>Metazoa</taxon>
        <taxon>Spiralia</taxon>
        <taxon>Gnathifera</taxon>
        <taxon>Rotifera</taxon>
        <taxon>Eurotatoria</taxon>
        <taxon>Bdelloidea</taxon>
        <taxon>Philodinida</taxon>
        <taxon>Philodinidae</taxon>
        <taxon>Didymodactylos</taxon>
    </lineage>
</organism>
<dbReference type="EMBL" id="CAJOBC010002130">
    <property type="protein sequence ID" value="CAF3717097.1"/>
    <property type="molecule type" value="Genomic_DNA"/>
</dbReference>
<sequence>MGKSICVVNNPTPVVKETQSQQNPVQKSTYPLLQIDNSKLFNNFLKCYSKTIRQHSINNSKFVQPNKKLLAVPPLNDERKTLRSNIGLFRRLRSQQSEIKECNKTS</sequence>
<keyword evidence="3" id="KW-1185">Reference proteome</keyword>
<proteinExistence type="predicted"/>
<comment type="caution">
    <text evidence="1">The sequence shown here is derived from an EMBL/GenBank/DDBJ whole genome shotgun (WGS) entry which is preliminary data.</text>
</comment>
<dbReference type="Proteomes" id="UP000663829">
    <property type="component" value="Unassembled WGS sequence"/>
</dbReference>
<protein>
    <submittedName>
        <fullName evidence="1">Uncharacterized protein</fullName>
    </submittedName>
</protein>
<dbReference type="Proteomes" id="UP000681722">
    <property type="component" value="Unassembled WGS sequence"/>
</dbReference>
<accession>A0A814CIG9</accession>
<gene>
    <name evidence="1" type="ORF">GPM918_LOCUS10684</name>
    <name evidence="2" type="ORF">SRO942_LOCUS10685</name>
</gene>
<reference evidence="1" key="1">
    <citation type="submission" date="2021-02" db="EMBL/GenBank/DDBJ databases">
        <authorList>
            <person name="Nowell W R."/>
        </authorList>
    </citation>
    <scope>NUCLEOTIDE SEQUENCE</scope>
</reference>
<name>A0A814CIG9_9BILA</name>